<evidence type="ECO:0000256" key="2">
    <source>
        <dbReference type="ARBA" id="ARBA00023043"/>
    </source>
</evidence>
<dbReference type="Proteomes" id="UP000274358">
    <property type="component" value="Unassembled WGS sequence"/>
</dbReference>
<dbReference type="AlphaFoldDB" id="A0A3S0PJB0"/>
<dbReference type="GO" id="GO:0005737">
    <property type="term" value="C:cytoplasm"/>
    <property type="evidence" value="ECO:0007669"/>
    <property type="project" value="TreeGrafter"/>
</dbReference>
<reference evidence="3 4" key="1">
    <citation type="submission" date="2018-12" db="EMBL/GenBank/DDBJ databases">
        <title>Dyella dinghuensis sp. nov. DHOA06 and Dyella choica sp. nov. 4M-K27, isolated from forest soil.</title>
        <authorList>
            <person name="Qiu L.-H."/>
            <person name="Gao Z.-H."/>
        </authorList>
    </citation>
    <scope>NUCLEOTIDE SEQUENCE [LARGE SCALE GENOMIC DNA]</scope>
    <source>
        <strain evidence="3 4">4M-K27</strain>
    </source>
</reference>
<dbReference type="SMART" id="SM00248">
    <property type="entry name" value="ANK"/>
    <property type="match status" value="4"/>
</dbReference>
<dbReference type="OrthoDB" id="928522at2"/>
<dbReference type="InterPro" id="IPR002110">
    <property type="entry name" value="Ankyrin_rpt"/>
</dbReference>
<accession>A0A3S0PJB0</accession>
<evidence type="ECO:0000256" key="1">
    <source>
        <dbReference type="ARBA" id="ARBA00022737"/>
    </source>
</evidence>
<dbReference type="InterPro" id="IPR050745">
    <property type="entry name" value="Multifunctional_regulatory"/>
</dbReference>
<dbReference type="PANTHER" id="PTHR24189">
    <property type="entry name" value="MYOTROPHIN"/>
    <property type="match status" value="1"/>
</dbReference>
<keyword evidence="4" id="KW-1185">Reference proteome</keyword>
<dbReference type="RefSeq" id="WP_126686548.1">
    <property type="nucleotide sequence ID" value="NZ_RYYV01000021.1"/>
</dbReference>
<comment type="caution">
    <text evidence="3">The sequence shown here is derived from an EMBL/GenBank/DDBJ whole genome shotgun (WGS) entry which is preliminary data.</text>
</comment>
<gene>
    <name evidence="3" type="ORF">EKH80_19890</name>
</gene>
<dbReference type="EMBL" id="RYYV01000021">
    <property type="protein sequence ID" value="RUL70892.1"/>
    <property type="molecule type" value="Genomic_DNA"/>
</dbReference>
<name>A0A3S0PJB0_9GAMM</name>
<dbReference type="Gene3D" id="1.25.40.20">
    <property type="entry name" value="Ankyrin repeat-containing domain"/>
    <property type="match status" value="3"/>
</dbReference>
<sequence length="550" mass="59192">MKRLPERPQLDHLKKQAKDLLAQYQQGDPVAFARFRACVPTAAGKDDQAMTELGLRLHDAQSCLAREYAFPSWTELKHFVLAQNARSMDRTESIRNWLRLVYAGDISGGMHRASPAAAARMLAESSTLTAHDPYLACAAGELATLQKMHSQDPAWIHRPGGPLQLPPLVAVSHSSLLRLPEFAERLRACVSFLLAAGADPNQTVANRWGHDALDQVSTAEPLSALYGAAGQNHDPALTRLLLDAGADPNDGESLYHSLENPACTRLLLAAGARIAGSNAIYRVLDMDNLETLQLLLVAGGDPNEPAASRPTSDWGTPLLWAIRRRRSTAHVQALLAAGADPAARTPEGISAYVLALRFGLAEVAALLRQTENSASLSTCERFVAACSANDVATVRRLLSEQPHLLRTLSDMQLRLLPELAAQGCNEAVELMVKLGWPIAVRGGDWNASALNHAVFRGDAELARFLLEHGASWQEQHGFGDNVCGTLAWASTNLPEGVGDWLGCVAALRAHGMPAAAADPSGRDGVMVAGRSYWFSDEVTDFLLGPPHETA</sequence>
<evidence type="ECO:0000313" key="4">
    <source>
        <dbReference type="Proteomes" id="UP000274358"/>
    </source>
</evidence>
<organism evidence="3 4">
    <name type="scientific">Dyella choica</name>
    <dbReference type="NCBI Taxonomy" id="1927959"/>
    <lineage>
        <taxon>Bacteria</taxon>
        <taxon>Pseudomonadati</taxon>
        <taxon>Pseudomonadota</taxon>
        <taxon>Gammaproteobacteria</taxon>
        <taxon>Lysobacterales</taxon>
        <taxon>Rhodanobacteraceae</taxon>
        <taxon>Dyella</taxon>
    </lineage>
</organism>
<keyword evidence="1" id="KW-0677">Repeat</keyword>
<dbReference type="InterPro" id="IPR036770">
    <property type="entry name" value="Ankyrin_rpt-contain_sf"/>
</dbReference>
<dbReference type="SUPFAM" id="SSF48403">
    <property type="entry name" value="Ankyrin repeat"/>
    <property type="match status" value="2"/>
</dbReference>
<dbReference type="PANTHER" id="PTHR24189:SF50">
    <property type="entry name" value="ANKYRIN REPEAT AND SOCS BOX PROTEIN 2"/>
    <property type="match status" value="1"/>
</dbReference>
<keyword evidence="2" id="KW-0040">ANK repeat</keyword>
<protein>
    <submittedName>
        <fullName evidence="3">Uncharacterized protein</fullName>
    </submittedName>
</protein>
<proteinExistence type="predicted"/>
<evidence type="ECO:0000313" key="3">
    <source>
        <dbReference type="EMBL" id="RUL70892.1"/>
    </source>
</evidence>